<evidence type="ECO:0000256" key="10">
    <source>
        <dbReference type="ARBA" id="ARBA00022833"/>
    </source>
</evidence>
<keyword evidence="7" id="KW-0028">Amino-acid biosynthesis</keyword>
<comment type="caution">
    <text evidence="19">The sequence shown here is derived from an EMBL/GenBank/DDBJ whole genome shotgun (WGS) entry which is preliminary data.</text>
</comment>
<reference evidence="19 20" key="1">
    <citation type="submission" date="2020-03" db="EMBL/GenBank/DDBJ databases">
        <title>Soil Listeria distribution.</title>
        <authorList>
            <person name="Liao J."/>
            <person name="Wiedmann M."/>
        </authorList>
    </citation>
    <scope>NUCLEOTIDE SEQUENCE [LARGE SCALE GENOMIC DNA]</scope>
    <source>
        <strain evidence="19 20">FSL L7-1523</strain>
    </source>
</reference>
<comment type="similarity">
    <text evidence="4">Belongs to the peptidase M20A family.</text>
</comment>
<organism evidence="19 20">
    <name type="scientific">Listeria weihenstephanensis</name>
    <dbReference type="NCBI Taxonomy" id="1006155"/>
    <lineage>
        <taxon>Bacteria</taxon>
        <taxon>Bacillati</taxon>
        <taxon>Bacillota</taxon>
        <taxon>Bacilli</taxon>
        <taxon>Bacillales</taxon>
        <taxon>Listeriaceae</taxon>
        <taxon>Listeria</taxon>
    </lineage>
</organism>
<name>A0A841Z429_9LIST</name>
<feature type="domain" description="Peptidase M20 dimerisation" evidence="18">
    <location>
        <begin position="171"/>
        <end position="277"/>
    </location>
</feature>
<evidence type="ECO:0000256" key="6">
    <source>
        <dbReference type="ARBA" id="ARBA00016853"/>
    </source>
</evidence>
<accession>A0A841Z429</accession>
<comment type="cofactor">
    <cofactor evidence="2">
        <name>Zn(2+)</name>
        <dbReference type="ChEBI" id="CHEBI:29105"/>
    </cofactor>
</comment>
<evidence type="ECO:0000256" key="4">
    <source>
        <dbReference type="ARBA" id="ARBA00006247"/>
    </source>
</evidence>
<dbReference type="SUPFAM" id="SSF53187">
    <property type="entry name" value="Zn-dependent exopeptidases"/>
    <property type="match status" value="1"/>
</dbReference>
<evidence type="ECO:0000256" key="16">
    <source>
        <dbReference type="PIRSR" id="PIRSR001123-1"/>
    </source>
</evidence>
<proteinExistence type="inferred from homology"/>
<feature type="binding site" evidence="17">
    <location>
        <position position="103"/>
    </location>
    <ligand>
        <name>Zn(2+)</name>
        <dbReference type="ChEBI" id="CHEBI:29105"/>
        <label>1</label>
    </ligand>
</feature>
<comment type="cofactor">
    <cofactor evidence="17">
        <name>a divalent metal cation</name>
        <dbReference type="ChEBI" id="CHEBI:60240"/>
    </cofactor>
    <text evidence="17">Binds 2 divalent metal cations per subunit.</text>
</comment>
<dbReference type="GO" id="GO:0009014">
    <property type="term" value="F:succinyl-diaminopimelate desuccinylase activity"/>
    <property type="evidence" value="ECO:0007669"/>
    <property type="project" value="UniProtKB-EC"/>
</dbReference>
<sequence length="379" mass="41538">MNKQEKIQMLKDVININSTNGNEEEVADYLLKRLSEYGILSQKVQYAEKRASLVSQIGVDTGKTLGFSGHMDVVDAGDVSMWKYPPFEAMEDDGKLYGRGATDMKSGLTAMVIAMIELTKEGKALNGAIKLLATVGEEVGELGAAQLTKEGFADDLDGLIIGEPSGHIIVYAHKGSMNYTVTSYGKNAHSSMPELGINAINHLVLFCNEVDKYVATIQAKNEILGDFTHNVTVINGGNQVNSIPEKAELQGNIRTIPEVSNEQVEKVFGEIIQKLNQQKDVKLELVWDYNKQPVFSDKDSTLVKTAQAVAKEQLGEKMPLLGIAGTTDAAEFTKAKKEFPVIVFGPGNNTPHQVNEYVDIDNYLEMIDVYKEIAVKFLG</sequence>
<dbReference type="CDD" id="cd08659">
    <property type="entry name" value="M20_ArgE_DapE-like"/>
    <property type="match status" value="1"/>
</dbReference>
<dbReference type="PANTHER" id="PTHR43808:SF8">
    <property type="entry name" value="PEPTIDASE M20 DIMERISATION DOMAIN-CONTAINING PROTEIN"/>
    <property type="match status" value="1"/>
</dbReference>
<evidence type="ECO:0000313" key="19">
    <source>
        <dbReference type="EMBL" id="MBC1499056.1"/>
    </source>
</evidence>
<keyword evidence="10" id="KW-0862">Zinc</keyword>
<evidence type="ECO:0000256" key="17">
    <source>
        <dbReference type="PIRSR" id="PIRSR001123-2"/>
    </source>
</evidence>
<dbReference type="Pfam" id="PF07687">
    <property type="entry name" value="M20_dimer"/>
    <property type="match status" value="1"/>
</dbReference>
<evidence type="ECO:0000259" key="18">
    <source>
        <dbReference type="Pfam" id="PF07687"/>
    </source>
</evidence>
<keyword evidence="8 17" id="KW-0479">Metal-binding</keyword>
<dbReference type="AlphaFoldDB" id="A0A841Z429"/>
<comment type="pathway">
    <text evidence="3">Amino-acid biosynthesis; L-lysine biosynthesis via DAP pathway; LL-2,6-diaminopimelate from (S)-tetrahydrodipicolinate (succinylase route): step 3/3.</text>
</comment>
<dbReference type="GO" id="GO:0009089">
    <property type="term" value="P:lysine biosynthetic process via diaminopimelate"/>
    <property type="evidence" value="ECO:0007669"/>
    <property type="project" value="UniProtKB-UniPathway"/>
</dbReference>
<dbReference type="NCBIfam" id="NF006365">
    <property type="entry name" value="PRK08588.1"/>
    <property type="match status" value="1"/>
</dbReference>
<keyword evidence="9" id="KW-0378">Hydrolase</keyword>
<evidence type="ECO:0000256" key="8">
    <source>
        <dbReference type="ARBA" id="ARBA00022723"/>
    </source>
</evidence>
<dbReference type="PROSITE" id="PS00758">
    <property type="entry name" value="ARGE_DAPE_CPG2_1"/>
    <property type="match status" value="1"/>
</dbReference>
<evidence type="ECO:0000256" key="5">
    <source>
        <dbReference type="ARBA" id="ARBA00011921"/>
    </source>
</evidence>
<evidence type="ECO:0000313" key="20">
    <source>
        <dbReference type="Proteomes" id="UP000564536"/>
    </source>
</evidence>
<evidence type="ECO:0000256" key="12">
    <source>
        <dbReference type="ARBA" id="ARBA00023154"/>
    </source>
</evidence>
<gene>
    <name evidence="19" type="ORF">HB943_00480</name>
</gene>
<dbReference type="GO" id="GO:0046872">
    <property type="term" value="F:metal ion binding"/>
    <property type="evidence" value="ECO:0007669"/>
    <property type="project" value="UniProtKB-UniRule"/>
</dbReference>
<keyword evidence="11" id="KW-0220">Diaminopimelate biosynthesis</keyword>
<evidence type="ECO:0000256" key="7">
    <source>
        <dbReference type="ARBA" id="ARBA00022605"/>
    </source>
</evidence>
<dbReference type="InterPro" id="IPR050072">
    <property type="entry name" value="Peptidase_M20A"/>
</dbReference>
<dbReference type="Pfam" id="PF01546">
    <property type="entry name" value="Peptidase_M20"/>
    <property type="match status" value="1"/>
</dbReference>
<dbReference type="EMBL" id="JAARRL010000001">
    <property type="protein sequence ID" value="MBC1499056.1"/>
    <property type="molecule type" value="Genomic_DNA"/>
</dbReference>
<dbReference type="PANTHER" id="PTHR43808">
    <property type="entry name" value="ACETYLORNITHINE DEACETYLASE"/>
    <property type="match status" value="1"/>
</dbReference>
<dbReference type="NCBIfam" id="TIGR01910">
    <property type="entry name" value="DapE-ArgE"/>
    <property type="match status" value="1"/>
</dbReference>
<dbReference type="GO" id="GO:0004177">
    <property type="term" value="F:aminopeptidase activity"/>
    <property type="evidence" value="ECO:0007669"/>
    <property type="project" value="UniProtKB-UniRule"/>
</dbReference>
<protein>
    <recommendedName>
        <fullName evidence="6">Probable succinyl-diaminopimelate desuccinylase</fullName>
        <ecNumber evidence="5">3.5.1.18</ecNumber>
    </recommendedName>
</protein>
<dbReference type="PROSITE" id="PS00759">
    <property type="entry name" value="ARGE_DAPE_CPG2_2"/>
    <property type="match status" value="1"/>
</dbReference>
<evidence type="ECO:0000256" key="14">
    <source>
        <dbReference type="ARBA" id="ARBA00051301"/>
    </source>
</evidence>
<evidence type="ECO:0000256" key="2">
    <source>
        <dbReference type="ARBA" id="ARBA00001947"/>
    </source>
</evidence>
<feature type="binding site" evidence="17">
    <location>
        <position position="103"/>
    </location>
    <ligand>
        <name>Zn(2+)</name>
        <dbReference type="ChEBI" id="CHEBI:29105"/>
        <label>2</label>
    </ligand>
</feature>
<comment type="similarity">
    <text evidence="15">Belongs to the peptidase M42 family.</text>
</comment>
<dbReference type="UniPathway" id="UPA00034">
    <property type="reaction ID" value="UER00021"/>
</dbReference>
<evidence type="ECO:0000256" key="15">
    <source>
        <dbReference type="PIRNR" id="PIRNR001123"/>
    </source>
</evidence>
<dbReference type="GO" id="GO:0019877">
    <property type="term" value="P:diaminopimelate biosynthetic process"/>
    <property type="evidence" value="ECO:0007669"/>
    <property type="project" value="UniProtKB-KW"/>
</dbReference>
<dbReference type="InterPro" id="IPR001261">
    <property type="entry name" value="ArgE/DapE_CS"/>
</dbReference>
<keyword evidence="12" id="KW-0457">Lysine biosynthesis</keyword>
<dbReference type="RefSeq" id="WP_185423845.1">
    <property type="nucleotide sequence ID" value="NZ_JAARRL010000001.1"/>
</dbReference>
<feature type="active site" description="Proton acceptor" evidence="16">
    <location>
        <position position="137"/>
    </location>
</feature>
<dbReference type="InterPro" id="IPR011650">
    <property type="entry name" value="Peptidase_M20_dimer"/>
</dbReference>
<evidence type="ECO:0000256" key="9">
    <source>
        <dbReference type="ARBA" id="ARBA00022801"/>
    </source>
</evidence>
<evidence type="ECO:0000256" key="3">
    <source>
        <dbReference type="ARBA" id="ARBA00005130"/>
    </source>
</evidence>
<evidence type="ECO:0000256" key="1">
    <source>
        <dbReference type="ARBA" id="ARBA00001941"/>
    </source>
</evidence>
<dbReference type="EC" id="3.5.1.18" evidence="5"/>
<dbReference type="InterPro" id="IPR008007">
    <property type="entry name" value="Peptidase_M42"/>
</dbReference>
<dbReference type="Gene3D" id="3.40.630.10">
    <property type="entry name" value="Zn peptidases"/>
    <property type="match status" value="2"/>
</dbReference>
<dbReference type="Proteomes" id="UP000564536">
    <property type="component" value="Unassembled WGS sequence"/>
</dbReference>
<comment type="catalytic activity">
    <reaction evidence="14">
        <text>N-succinyl-(2S,6S)-2,6-diaminopimelate + H2O = (2S,6S)-2,6-diaminopimelate + succinate</text>
        <dbReference type="Rhea" id="RHEA:22608"/>
        <dbReference type="ChEBI" id="CHEBI:15377"/>
        <dbReference type="ChEBI" id="CHEBI:30031"/>
        <dbReference type="ChEBI" id="CHEBI:57609"/>
        <dbReference type="ChEBI" id="CHEBI:58087"/>
        <dbReference type="EC" id="3.5.1.18"/>
    </reaction>
</comment>
<evidence type="ECO:0000256" key="11">
    <source>
        <dbReference type="ARBA" id="ARBA00022915"/>
    </source>
</evidence>
<evidence type="ECO:0000256" key="13">
    <source>
        <dbReference type="ARBA" id="ARBA00023285"/>
    </source>
</evidence>
<comment type="cofactor">
    <cofactor evidence="1">
        <name>Co(2+)</name>
        <dbReference type="ChEBI" id="CHEBI:48828"/>
    </cofactor>
</comment>
<dbReference type="InterPro" id="IPR010182">
    <property type="entry name" value="ArgE/DapE"/>
</dbReference>
<dbReference type="PIRSF" id="PIRSF001123">
    <property type="entry name" value="PepA_GA"/>
    <property type="match status" value="1"/>
</dbReference>
<dbReference type="SUPFAM" id="SSF55031">
    <property type="entry name" value="Bacterial exopeptidase dimerisation domain"/>
    <property type="match status" value="1"/>
</dbReference>
<dbReference type="InterPro" id="IPR036264">
    <property type="entry name" value="Bact_exopeptidase_dim_dom"/>
</dbReference>
<feature type="binding site" evidence="17">
    <location>
        <position position="138"/>
    </location>
    <ligand>
        <name>Zn(2+)</name>
        <dbReference type="ChEBI" id="CHEBI:29105"/>
        <label>2</label>
    </ligand>
</feature>
<keyword evidence="13" id="KW-0170">Cobalt</keyword>
<dbReference type="Gene3D" id="3.30.70.360">
    <property type="match status" value="1"/>
</dbReference>
<dbReference type="InterPro" id="IPR002933">
    <property type="entry name" value="Peptidase_M20"/>
</dbReference>